<dbReference type="PANTHER" id="PTHR19446">
    <property type="entry name" value="REVERSE TRANSCRIPTASES"/>
    <property type="match status" value="1"/>
</dbReference>
<feature type="domain" description="Reverse transcriptase" evidence="1">
    <location>
        <begin position="2"/>
        <end position="87"/>
    </location>
</feature>
<dbReference type="GO" id="GO:0003676">
    <property type="term" value="F:nucleic acid binding"/>
    <property type="evidence" value="ECO:0007669"/>
    <property type="project" value="InterPro"/>
</dbReference>
<dbReference type="Gene3D" id="3.30.420.10">
    <property type="entry name" value="Ribonuclease H-like superfamily/Ribonuclease H"/>
    <property type="match status" value="1"/>
</dbReference>
<gene>
    <name evidence="3" type="ORF">J1N35_018036</name>
</gene>
<evidence type="ECO:0000259" key="2">
    <source>
        <dbReference type="Pfam" id="PF13966"/>
    </source>
</evidence>
<reference evidence="3 4" key="1">
    <citation type="journal article" date="2021" name="Plant Biotechnol. J.">
        <title>Multi-omics assisted identification of the key and species-specific regulatory components of drought-tolerant mechanisms in Gossypium stocksii.</title>
        <authorList>
            <person name="Yu D."/>
            <person name="Ke L."/>
            <person name="Zhang D."/>
            <person name="Wu Y."/>
            <person name="Sun Y."/>
            <person name="Mei J."/>
            <person name="Sun J."/>
            <person name="Sun Y."/>
        </authorList>
    </citation>
    <scope>NUCLEOTIDE SEQUENCE [LARGE SCALE GENOMIC DNA]</scope>
    <source>
        <strain evidence="4">cv. E1</strain>
        <tissue evidence="3">Leaf</tissue>
    </source>
</reference>
<evidence type="ECO:0000313" key="3">
    <source>
        <dbReference type="EMBL" id="KAH1090779.1"/>
    </source>
</evidence>
<evidence type="ECO:0008006" key="5">
    <source>
        <dbReference type="Google" id="ProtNLM"/>
    </source>
</evidence>
<sequence>MYKLVMKVIANRFKQVFPNYISSEQAGFIAGRNISDNILIAQEVIHSMRSRKIDRNWMAIKLDLEKAYDRISWDFIDVTLVAAGVPEFLRKLSRSRPFLSHIFFADDLVIFGKAEMDQAILLKKILKSSCDFSGHKNWEARKLSFAGRVTLAQSVLLAIPNYFMQAVLVLKGNDSFLMKIAFNLISQKDALWVRVLRSKYGWKNRLPDSIHRTNCSHIWSSLSKVWSLLRENLIWSIGDGSSIRSWTDAWIPEVGPLLPYAPVLSSHNLECSLRDWVLPDGTWNLDLVRLWLPEDIIARIVSIPPPHPGGGIDRIIWARSGSGSFSVRSTYWTLKESSWGPSDDAWKPIWKYQGPQRVCLFIWLTAKQRLLTNTELFRRGIGHSSVCSLCGHDSEYILHVLRDCQMAKEAWMLIVPTERRLKHKKVRIQSDNLDVVKALSMEVSVDSRNTVLRRIKRLLSSEGQWEIKYVPKECNLIIDQLAKIGLSWKSSLQLLEALPDLVVSAIEQDQAFRII</sequence>
<dbReference type="Proteomes" id="UP000828251">
    <property type="component" value="Unassembled WGS sequence"/>
</dbReference>
<dbReference type="InterPro" id="IPR026960">
    <property type="entry name" value="RVT-Znf"/>
</dbReference>
<dbReference type="EMBL" id="JAIQCV010000006">
    <property type="protein sequence ID" value="KAH1090779.1"/>
    <property type="molecule type" value="Genomic_DNA"/>
</dbReference>
<organism evidence="3 4">
    <name type="scientific">Gossypium stocksii</name>
    <dbReference type="NCBI Taxonomy" id="47602"/>
    <lineage>
        <taxon>Eukaryota</taxon>
        <taxon>Viridiplantae</taxon>
        <taxon>Streptophyta</taxon>
        <taxon>Embryophyta</taxon>
        <taxon>Tracheophyta</taxon>
        <taxon>Spermatophyta</taxon>
        <taxon>Magnoliopsida</taxon>
        <taxon>eudicotyledons</taxon>
        <taxon>Gunneridae</taxon>
        <taxon>Pentapetalae</taxon>
        <taxon>rosids</taxon>
        <taxon>malvids</taxon>
        <taxon>Malvales</taxon>
        <taxon>Malvaceae</taxon>
        <taxon>Malvoideae</taxon>
        <taxon>Gossypium</taxon>
    </lineage>
</organism>
<evidence type="ECO:0000259" key="1">
    <source>
        <dbReference type="Pfam" id="PF00078"/>
    </source>
</evidence>
<proteinExistence type="predicted"/>
<dbReference type="OrthoDB" id="965185at2759"/>
<name>A0A9D3VNG6_9ROSI</name>
<comment type="caution">
    <text evidence="3">The sequence shown here is derived from an EMBL/GenBank/DDBJ whole genome shotgun (WGS) entry which is preliminary data.</text>
</comment>
<keyword evidence="4" id="KW-1185">Reference proteome</keyword>
<feature type="domain" description="Reverse transcriptase zinc-binding" evidence="2">
    <location>
        <begin position="325"/>
        <end position="411"/>
    </location>
</feature>
<dbReference type="Pfam" id="PF13966">
    <property type="entry name" value="zf-RVT"/>
    <property type="match status" value="1"/>
</dbReference>
<dbReference type="InterPro" id="IPR036397">
    <property type="entry name" value="RNaseH_sf"/>
</dbReference>
<dbReference type="AlphaFoldDB" id="A0A9D3VNG6"/>
<dbReference type="Pfam" id="PF00078">
    <property type="entry name" value="RVT_1"/>
    <property type="match status" value="1"/>
</dbReference>
<accession>A0A9D3VNG6</accession>
<dbReference type="InterPro" id="IPR000477">
    <property type="entry name" value="RT_dom"/>
</dbReference>
<protein>
    <recommendedName>
        <fullName evidence="5">Reverse transcriptase domain-containing protein</fullName>
    </recommendedName>
</protein>
<evidence type="ECO:0000313" key="4">
    <source>
        <dbReference type="Proteomes" id="UP000828251"/>
    </source>
</evidence>